<proteinExistence type="predicted"/>
<keyword evidence="2" id="KW-1185">Reference proteome</keyword>
<dbReference type="OrthoDB" id="6509268at2759"/>
<accession>A0A6P6XZ40</accession>
<reference evidence="3" key="1">
    <citation type="submission" date="2025-08" db="UniProtKB">
        <authorList>
            <consortium name="RefSeq"/>
        </authorList>
    </citation>
    <scope>IDENTIFICATION</scope>
    <source>
        <strain evidence="3">Airmid</strain>
    </source>
</reference>
<dbReference type="OMA" id="APPYIEY"/>
<dbReference type="Proteomes" id="UP000515146">
    <property type="component" value="Unplaced"/>
</dbReference>
<sequence>MSKKSIYGKLRSRLERLFGFLEAGTLDVYFAPPYIEYIQMLGPFIDEHGKANINLKKFQAVQDKAENISMSSDLSLSLKEALQSSVNRARQLIPKLFQVQSRRKYDKNNPIYISLQALRAKKINSFVCCDRTFRSYATLDRHVKIDHPEITVSDSDSPSHSSLSEIQGTSRDIPMVDVESSTESETQSASRDFPMEDIEASAEPEILDIEEPGFDEDFDDDVIFINEAEPEEEPEDIVPISSDRVDSEFLMDVKKTLSDADYALFEATCQRILGDRVLHNATGKSIHYLSSFYLNAFCNNPTLSNYALRMADSSYLQEKFAMTNPLHIQPKPFRLDNEKSYYYIPIRELLVKYILNDDLVRIINQETTTNVTPYVRNNGFNGKLRLMIYGDEFGICNPLRDSSKKYKVYVLYLDIDNRQYTSKKKDIHLLMIWCPDDLKNSNQSLLDIMSPLSEDFLCLFRDGISYALNDRQIHIPVCLSHIVGDNLSVAELLGLRRSFGYAFACRHCGIPHTRLSSLDDTSTHLAIHNSYDSYKNEVNSVLSIKNFASPYGITCRSAFDKLGINVFQIAPADIFHDLAEGVISTIIAKVFEILKVKLGSDTVRNRFKSFKIWVNGKLDINFQPKTIKIRGKGWQKIELAVRLVEIFPEMMENPSDYAIYFHLRKVIFFVFSPSMPNICELRSSVREFIRLCHENGLATPKVHFISHYPELTEFYGPLSRFSTDKYERVHSYLKNLLSLSKNFLNVPYSLSKRNQMAQPFLHVVDKIYDEGILSSSHYPFPLGRSILRSLLSNDCYFIEARQFAARDSEVFVRGKLWKVTDRNIESNVHKLELNLDSNEIPLAGLSHLNSYLFKFQGSYFVNYSMMK</sequence>
<organism evidence="2 3">
    <name type="scientific">Dermatophagoides pteronyssinus</name>
    <name type="common">European house dust mite</name>
    <dbReference type="NCBI Taxonomy" id="6956"/>
    <lineage>
        <taxon>Eukaryota</taxon>
        <taxon>Metazoa</taxon>
        <taxon>Ecdysozoa</taxon>
        <taxon>Arthropoda</taxon>
        <taxon>Chelicerata</taxon>
        <taxon>Arachnida</taxon>
        <taxon>Acari</taxon>
        <taxon>Acariformes</taxon>
        <taxon>Sarcoptiformes</taxon>
        <taxon>Astigmata</taxon>
        <taxon>Psoroptidia</taxon>
        <taxon>Analgoidea</taxon>
        <taxon>Pyroglyphidae</taxon>
        <taxon>Dermatophagoidinae</taxon>
        <taxon>Dermatophagoides</taxon>
    </lineage>
</organism>
<evidence type="ECO:0000256" key="1">
    <source>
        <dbReference type="SAM" id="MobiDB-lite"/>
    </source>
</evidence>
<evidence type="ECO:0000313" key="2">
    <source>
        <dbReference type="Proteomes" id="UP000515146"/>
    </source>
</evidence>
<protein>
    <submittedName>
        <fullName evidence="3">Uncharacterized protein LOC113792612 isoform X1</fullName>
    </submittedName>
</protein>
<dbReference type="AlphaFoldDB" id="A0A6P6XZ40"/>
<dbReference type="RefSeq" id="XP_027198320.1">
    <property type="nucleotide sequence ID" value="XM_027342519.1"/>
</dbReference>
<dbReference type="InParanoid" id="A0A6P6XZ40"/>
<dbReference type="KEGG" id="dpte:113792612"/>
<evidence type="ECO:0000313" key="3">
    <source>
        <dbReference type="RefSeq" id="XP_027198320.1"/>
    </source>
</evidence>
<gene>
    <name evidence="3" type="primary">LOC113792612</name>
</gene>
<feature type="region of interest" description="Disordered" evidence="1">
    <location>
        <begin position="150"/>
        <end position="195"/>
    </location>
</feature>
<name>A0A6P6XZ40_DERPT</name>
<feature type="compositionally biased region" description="Low complexity" evidence="1">
    <location>
        <begin position="153"/>
        <end position="164"/>
    </location>
</feature>